<organism evidence="1 2">
    <name type="scientific">Rhodoblastus acidophilus</name>
    <name type="common">Rhodopseudomonas acidophila</name>
    <dbReference type="NCBI Taxonomy" id="1074"/>
    <lineage>
        <taxon>Bacteria</taxon>
        <taxon>Pseudomonadati</taxon>
        <taxon>Pseudomonadota</taxon>
        <taxon>Alphaproteobacteria</taxon>
        <taxon>Hyphomicrobiales</taxon>
        <taxon>Rhodoblastaceae</taxon>
        <taxon>Rhodoblastus</taxon>
    </lineage>
</organism>
<dbReference type="RefSeq" id="WP_155446191.1">
    <property type="nucleotide sequence ID" value="NZ_JAOQNR010000009.1"/>
</dbReference>
<sequence>MTYELTICRHGALAGQADWAAGLSGDFSQKNVLQLFKGQAQAIAESSAFAGANSSIGDIARNSLSDRDCFRDEPTENSSGETIVFMQGSDGGGEDAAPIIATLPSRRLICESNGLRWILRTRASVTACALQSARRHAKLWWTFEGVPADTDPDNRPQESHVVAFIKLVGLMEAAAMPLLREAYGTAFNAATDSRLQEVQDGWDRIKIAMADTTAPEAAALVDAMYAEGNHVSDIRATENTVPRRGLLELEELVHGIVGDRPMPNDNFCIVSSVPGSRGVFYREEGQSPDRTVVIGFARQASSSVGYEFLPAAQKRRAKEESVLRVLSAARPISAWLAQYEAKKIDRMLTIKESDTYAYT</sequence>
<name>A0A6N8DLV8_RHOAC</name>
<dbReference type="EMBL" id="WNKS01000008">
    <property type="protein sequence ID" value="MTV31510.1"/>
    <property type="molecule type" value="Genomic_DNA"/>
</dbReference>
<evidence type="ECO:0000313" key="2">
    <source>
        <dbReference type="Proteomes" id="UP000439113"/>
    </source>
</evidence>
<dbReference type="Proteomes" id="UP000439113">
    <property type="component" value="Unassembled WGS sequence"/>
</dbReference>
<evidence type="ECO:0000313" key="1">
    <source>
        <dbReference type="EMBL" id="MTV31510.1"/>
    </source>
</evidence>
<protein>
    <submittedName>
        <fullName evidence="1">Uncharacterized protein</fullName>
    </submittedName>
</protein>
<gene>
    <name evidence="1" type="ORF">GJ654_10935</name>
</gene>
<dbReference type="AlphaFoldDB" id="A0A6N8DLV8"/>
<reference evidence="1 2" key="1">
    <citation type="submission" date="2019-11" db="EMBL/GenBank/DDBJ databases">
        <title>Whole-genome sequence of a Rhodoblastus acidophilus DSM 142.</title>
        <authorList>
            <person name="Kyndt J.A."/>
            <person name="Meyer T.E."/>
        </authorList>
    </citation>
    <scope>NUCLEOTIDE SEQUENCE [LARGE SCALE GENOMIC DNA]</scope>
    <source>
        <strain evidence="1 2">DSM 142</strain>
    </source>
</reference>
<proteinExistence type="predicted"/>
<comment type="caution">
    <text evidence="1">The sequence shown here is derived from an EMBL/GenBank/DDBJ whole genome shotgun (WGS) entry which is preliminary data.</text>
</comment>
<accession>A0A6N8DLV8</accession>